<comment type="caution">
    <text evidence="1">The sequence shown here is derived from an EMBL/GenBank/DDBJ whole genome shotgun (WGS) entry which is preliminary data.</text>
</comment>
<proteinExistence type="predicted"/>
<name>A0AAV3Y0A8_9GAST</name>
<dbReference type="Proteomes" id="UP000735302">
    <property type="component" value="Unassembled WGS sequence"/>
</dbReference>
<evidence type="ECO:0000313" key="1">
    <source>
        <dbReference type="EMBL" id="GFN75682.1"/>
    </source>
</evidence>
<gene>
    <name evidence="1" type="ORF">PoB_000218800</name>
</gene>
<dbReference type="AlphaFoldDB" id="A0AAV3Y0A8"/>
<organism evidence="1 2">
    <name type="scientific">Plakobranchus ocellatus</name>
    <dbReference type="NCBI Taxonomy" id="259542"/>
    <lineage>
        <taxon>Eukaryota</taxon>
        <taxon>Metazoa</taxon>
        <taxon>Spiralia</taxon>
        <taxon>Lophotrochozoa</taxon>
        <taxon>Mollusca</taxon>
        <taxon>Gastropoda</taxon>
        <taxon>Heterobranchia</taxon>
        <taxon>Euthyneura</taxon>
        <taxon>Panpulmonata</taxon>
        <taxon>Sacoglossa</taxon>
        <taxon>Placobranchoidea</taxon>
        <taxon>Plakobranchidae</taxon>
        <taxon>Plakobranchus</taxon>
    </lineage>
</organism>
<keyword evidence="2" id="KW-1185">Reference proteome</keyword>
<accession>A0AAV3Y0A8</accession>
<reference evidence="1 2" key="1">
    <citation type="journal article" date="2021" name="Elife">
        <title>Chloroplast acquisition without the gene transfer in kleptoplastic sea slugs, Plakobranchus ocellatus.</title>
        <authorList>
            <person name="Maeda T."/>
            <person name="Takahashi S."/>
            <person name="Yoshida T."/>
            <person name="Shimamura S."/>
            <person name="Takaki Y."/>
            <person name="Nagai Y."/>
            <person name="Toyoda A."/>
            <person name="Suzuki Y."/>
            <person name="Arimoto A."/>
            <person name="Ishii H."/>
            <person name="Satoh N."/>
            <person name="Nishiyama T."/>
            <person name="Hasebe M."/>
            <person name="Maruyama T."/>
            <person name="Minagawa J."/>
            <person name="Obokata J."/>
            <person name="Shigenobu S."/>
        </authorList>
    </citation>
    <scope>NUCLEOTIDE SEQUENCE [LARGE SCALE GENOMIC DNA]</scope>
</reference>
<dbReference type="EMBL" id="BLXT01000290">
    <property type="protein sequence ID" value="GFN75682.1"/>
    <property type="molecule type" value="Genomic_DNA"/>
</dbReference>
<protein>
    <submittedName>
        <fullName evidence="1">Uncharacterized protein</fullName>
    </submittedName>
</protein>
<sequence length="162" mass="18833">MDRVLPCDMTSLFSGLFRWLLVPRDAWLQTYQCKHDTVSPANTAPNWCFVCEYDRLSPCVVGLRLTEWFQQQSVEKDEAKDLVSDICFPINCCCHERPLEPYYPKRSRSLKLNGLCRINLLFATLFSPSQTIFHCSSTNPHAKFYPCHFAVRLTRLFVNMGK</sequence>
<evidence type="ECO:0000313" key="2">
    <source>
        <dbReference type="Proteomes" id="UP000735302"/>
    </source>
</evidence>